<dbReference type="InterPro" id="IPR003812">
    <property type="entry name" value="Fido"/>
</dbReference>
<gene>
    <name evidence="2" type="ORF">CLO192961_LOCUS25459</name>
</gene>
<dbReference type="Proteomes" id="UP000766486">
    <property type="component" value="Unassembled WGS sequence"/>
</dbReference>
<sequence length="372" mass="42665">MASFHIGTSIRLKIATSLLGYSSIRTKSLGVEKYYNIELSDKYDYYIPDDSDPEDVYKEFEYLTNTVAKTLKRQPDHDLFDQHLVETLATMVYGSNLIESAGAGLDMTVKLCEAVFKAEEIHEEIIERDNEYELLKRELMAKKLPHSYLAVLQSHREIIQHAKAARYMIEQVCIDGRDISEEIILETHRILTFKIDTDQGTPWTEYSGAYRKCPVSTGFQSYMEHTRVPYAMQKMIKGLQSDLQEAEQLGDIDPVGLAAKYCHIFVNIHPFLDGNGRMCRLILNSILLKYSGTLVCIGQTEDDRDEYLRIASSASYREQNSEDLDGIPEDLKPQHFNELATFTLLHARESLRKYISVLPKNGDEGQRRTRDP</sequence>
<dbReference type="PROSITE" id="PS51459">
    <property type="entry name" value="FIDO"/>
    <property type="match status" value="1"/>
</dbReference>
<evidence type="ECO:0000313" key="2">
    <source>
        <dbReference type="EMBL" id="VUC20557.1"/>
    </source>
</evidence>
<comment type="caution">
    <text evidence="2">The sequence shown here is derived from an EMBL/GenBank/DDBJ whole genome shotgun (WGS) entry which is preliminary data.</text>
</comment>
<dbReference type="EMBL" id="CABFNS010000179">
    <property type="protein sequence ID" value="VUC20557.1"/>
    <property type="molecule type" value="Genomic_DNA"/>
</dbReference>
<evidence type="ECO:0000313" key="3">
    <source>
        <dbReference type="Proteomes" id="UP000766486"/>
    </source>
</evidence>
<reference evidence="2 3" key="1">
    <citation type="submission" date="2019-06" db="EMBL/GenBank/DDBJ databases">
        <authorList>
            <person name="Broberg M."/>
        </authorList>
    </citation>
    <scope>NUCLEOTIDE SEQUENCE [LARGE SCALE GENOMIC DNA]</scope>
</reference>
<dbReference type="PANTHER" id="PTHR13504">
    <property type="entry name" value="FIDO DOMAIN-CONTAINING PROTEIN DDB_G0283145"/>
    <property type="match status" value="1"/>
</dbReference>
<dbReference type="Pfam" id="PF02661">
    <property type="entry name" value="Fic"/>
    <property type="match status" value="1"/>
</dbReference>
<proteinExistence type="predicted"/>
<dbReference type="InterPro" id="IPR040198">
    <property type="entry name" value="Fido_containing"/>
</dbReference>
<dbReference type="PANTHER" id="PTHR13504:SF38">
    <property type="entry name" value="FIDO DOMAIN-CONTAINING PROTEIN"/>
    <property type="match status" value="1"/>
</dbReference>
<dbReference type="InterPro" id="IPR036597">
    <property type="entry name" value="Fido-like_dom_sf"/>
</dbReference>
<dbReference type="Gene3D" id="1.10.3290.10">
    <property type="entry name" value="Fido-like domain"/>
    <property type="match status" value="1"/>
</dbReference>
<name>A0ABY6TQC2_BIOOC</name>
<feature type="domain" description="Fido" evidence="1">
    <location>
        <begin position="179"/>
        <end position="329"/>
    </location>
</feature>
<accession>A0ABY6TQC2</accession>
<keyword evidence="3" id="KW-1185">Reference proteome</keyword>
<organism evidence="2 3">
    <name type="scientific">Bionectria ochroleuca</name>
    <name type="common">Gliocladium roseum</name>
    <dbReference type="NCBI Taxonomy" id="29856"/>
    <lineage>
        <taxon>Eukaryota</taxon>
        <taxon>Fungi</taxon>
        <taxon>Dikarya</taxon>
        <taxon>Ascomycota</taxon>
        <taxon>Pezizomycotina</taxon>
        <taxon>Sordariomycetes</taxon>
        <taxon>Hypocreomycetidae</taxon>
        <taxon>Hypocreales</taxon>
        <taxon>Bionectriaceae</taxon>
        <taxon>Clonostachys</taxon>
    </lineage>
</organism>
<dbReference type="SUPFAM" id="SSF140931">
    <property type="entry name" value="Fic-like"/>
    <property type="match status" value="1"/>
</dbReference>
<evidence type="ECO:0000259" key="1">
    <source>
        <dbReference type="PROSITE" id="PS51459"/>
    </source>
</evidence>
<protein>
    <recommendedName>
        <fullName evidence="1">Fido domain-containing protein</fullName>
    </recommendedName>
</protein>